<gene>
    <name evidence="4" type="ORF">C6N40_04675</name>
</gene>
<organism evidence="4 5">
    <name type="scientific">Arenimonas caeni</name>
    <dbReference type="NCBI Taxonomy" id="2058085"/>
    <lineage>
        <taxon>Bacteria</taxon>
        <taxon>Pseudomonadati</taxon>
        <taxon>Pseudomonadota</taxon>
        <taxon>Gammaproteobacteria</taxon>
        <taxon>Lysobacterales</taxon>
        <taxon>Lysobacteraceae</taxon>
        <taxon>Arenimonas</taxon>
    </lineage>
</organism>
<dbReference type="CDD" id="cd04186">
    <property type="entry name" value="GT_2_like_c"/>
    <property type="match status" value="1"/>
</dbReference>
<keyword evidence="4" id="KW-0808">Transferase</keyword>
<dbReference type="Pfam" id="PF00535">
    <property type="entry name" value="Glycos_transf_2"/>
    <property type="match status" value="1"/>
</dbReference>
<comment type="caution">
    <text evidence="4">The sequence shown here is derived from an EMBL/GenBank/DDBJ whole genome shotgun (WGS) entry which is preliminary data.</text>
</comment>
<accession>A0A2P6MAG4</accession>
<evidence type="ECO:0000313" key="5">
    <source>
        <dbReference type="Proteomes" id="UP000241736"/>
    </source>
</evidence>
<dbReference type="InterPro" id="IPR001173">
    <property type="entry name" value="Glyco_trans_2-like"/>
</dbReference>
<dbReference type="RefSeq" id="WP_106989850.1">
    <property type="nucleotide sequence ID" value="NZ_KZ679086.1"/>
</dbReference>
<dbReference type="AlphaFoldDB" id="A0A2P6MAG4"/>
<dbReference type="Gene3D" id="3.40.50.11010">
    <property type="match status" value="1"/>
</dbReference>
<keyword evidence="1" id="KW-0175">Coiled coil</keyword>
<sequence>MKAELNQLAAEVVALRERMEQAAAALAGSRLELDAARQCARDLAEAVARVEDLQQQLDDKVFQLEMLQREAARLREDSQLLAMVRASRSWRLTRPLRALARLLRGEWNAEASAKLRAALRPGTPPAQAPAARPPVAVPASLPRQAPAPAGEEPVSAVPARMPAGPHLAAALAGVPDVFVWSVIDWHFRIQRPQHLARALSGRGHRVFYVSNHFVDSSEPGFTVEPLDGQGRLFQVRLHLAGAPAIYHALPDEAQLRALHESLARLLAWSGTAASLSLVQHPYWSGLVRSVPNARVVYDCMDHHAGFDNNAPGILRAEQALLADAELVVVTSAWLEKEVAPQARSVALVRNAGEFEFFREAPAKVFRDERGRRVLGYYGAIAEWFDVALVRELALANPEALVLLVGNDTIDAAGQLADLPNVRCTGEVPYAELPYWLHGFDVALLPFRVVPLTQATNPVKVYEYLAGGKPVVAVDLPEMAQFGGLVRTAGDAAGFVRAVSAALAGDGEPADAVARRQAFAASQTWSHRADEIDQAIAGIVEPLVSVVVLTYNNLALTQACLSSIEKHSDYPSLEVIVVDNASSDGSPEWLRRWAAEASPAGHQRRLLLNDENLGFAAGNNVGLAAARGEVLVMLNNDTCVTPGWVRTLCAHLRRDPGLGLVGPVTNNIGNEARINIDYSDMDEMVVRAGAYTRAHPGRNFPIRTAAFFCVAMPRSTYERVGGLDEAFGVGFFEDDDYCRRVADLGLGVACADDVFVHHYLSASFDKLAAERKRELFERNKAIYERKWGPWAPHVYRDGVH</sequence>
<dbReference type="PANTHER" id="PTHR43179">
    <property type="entry name" value="RHAMNOSYLTRANSFERASE WBBL"/>
    <property type="match status" value="1"/>
</dbReference>
<protein>
    <submittedName>
        <fullName evidence="4">Glycosyl transferase</fullName>
    </submittedName>
</protein>
<evidence type="ECO:0000313" key="4">
    <source>
        <dbReference type="EMBL" id="PRH82942.1"/>
    </source>
</evidence>
<evidence type="ECO:0000256" key="1">
    <source>
        <dbReference type="SAM" id="Coils"/>
    </source>
</evidence>
<dbReference type="GO" id="GO:0016740">
    <property type="term" value="F:transferase activity"/>
    <property type="evidence" value="ECO:0007669"/>
    <property type="project" value="UniProtKB-KW"/>
</dbReference>
<feature type="compositionally biased region" description="Pro residues" evidence="2">
    <location>
        <begin position="122"/>
        <end position="136"/>
    </location>
</feature>
<feature type="region of interest" description="Disordered" evidence="2">
    <location>
        <begin position="120"/>
        <end position="157"/>
    </location>
</feature>
<dbReference type="PANTHER" id="PTHR43179:SF7">
    <property type="entry name" value="RHAMNOSYLTRANSFERASE WBBL"/>
    <property type="match status" value="1"/>
</dbReference>
<feature type="domain" description="Glycosyltransferase 2-like" evidence="3">
    <location>
        <begin position="544"/>
        <end position="714"/>
    </location>
</feature>
<dbReference type="OrthoDB" id="9179784at2"/>
<dbReference type="Proteomes" id="UP000241736">
    <property type="component" value="Unassembled WGS sequence"/>
</dbReference>
<dbReference type="InterPro" id="IPR029044">
    <property type="entry name" value="Nucleotide-diphossugar_trans"/>
</dbReference>
<evidence type="ECO:0000259" key="3">
    <source>
        <dbReference type="Pfam" id="PF00535"/>
    </source>
</evidence>
<dbReference type="SUPFAM" id="SSF53756">
    <property type="entry name" value="UDP-Glycosyltransferase/glycogen phosphorylase"/>
    <property type="match status" value="1"/>
</dbReference>
<keyword evidence="5" id="KW-1185">Reference proteome</keyword>
<dbReference type="Gene3D" id="3.90.550.10">
    <property type="entry name" value="Spore Coat Polysaccharide Biosynthesis Protein SpsA, Chain A"/>
    <property type="match status" value="1"/>
</dbReference>
<dbReference type="SUPFAM" id="SSF53448">
    <property type="entry name" value="Nucleotide-diphospho-sugar transferases"/>
    <property type="match status" value="1"/>
</dbReference>
<proteinExistence type="predicted"/>
<dbReference type="Gene3D" id="3.40.50.2000">
    <property type="entry name" value="Glycogen Phosphorylase B"/>
    <property type="match status" value="1"/>
</dbReference>
<evidence type="ECO:0000256" key="2">
    <source>
        <dbReference type="SAM" id="MobiDB-lite"/>
    </source>
</evidence>
<name>A0A2P6MAG4_9GAMM</name>
<dbReference type="Pfam" id="PF13692">
    <property type="entry name" value="Glyco_trans_1_4"/>
    <property type="match status" value="1"/>
</dbReference>
<feature type="coiled-coil region" evidence="1">
    <location>
        <begin position="2"/>
        <end position="77"/>
    </location>
</feature>
<dbReference type="EMBL" id="PVLF01000004">
    <property type="protein sequence ID" value="PRH82942.1"/>
    <property type="molecule type" value="Genomic_DNA"/>
</dbReference>
<reference evidence="4 5" key="1">
    <citation type="submission" date="2018-03" db="EMBL/GenBank/DDBJ databases">
        <title>Arenimonas caeni sp. nov., isolated from activated sludge.</title>
        <authorList>
            <person name="Liu H."/>
        </authorList>
    </citation>
    <scope>NUCLEOTIDE SEQUENCE [LARGE SCALE GENOMIC DNA]</scope>
    <source>
        <strain evidence="5">z29</strain>
    </source>
</reference>